<evidence type="ECO:0008006" key="5">
    <source>
        <dbReference type="Google" id="ProtNLM"/>
    </source>
</evidence>
<feature type="signal peptide" evidence="2">
    <location>
        <begin position="1"/>
        <end position="32"/>
    </location>
</feature>
<gene>
    <name evidence="3" type="ORF">NX772_01410</name>
</gene>
<evidence type="ECO:0000256" key="1">
    <source>
        <dbReference type="SAM" id="MobiDB-lite"/>
    </source>
</evidence>
<organism evidence="3 4">
    <name type="scientific">Mesomycoplasma molare</name>
    <dbReference type="NCBI Taxonomy" id="171288"/>
    <lineage>
        <taxon>Bacteria</taxon>
        <taxon>Bacillati</taxon>
        <taxon>Mycoplasmatota</taxon>
        <taxon>Mycoplasmoidales</taxon>
        <taxon>Metamycoplasmataceae</taxon>
        <taxon>Mesomycoplasma</taxon>
    </lineage>
</organism>
<evidence type="ECO:0000313" key="3">
    <source>
        <dbReference type="EMBL" id="UWD34471.1"/>
    </source>
</evidence>
<evidence type="ECO:0000256" key="2">
    <source>
        <dbReference type="SAM" id="SignalP"/>
    </source>
</evidence>
<feature type="compositionally biased region" description="Low complexity" evidence="1">
    <location>
        <begin position="307"/>
        <end position="340"/>
    </location>
</feature>
<protein>
    <recommendedName>
        <fullName evidence="5">Lipoprotein</fullName>
    </recommendedName>
</protein>
<name>A0ABY5TWV9_9BACT</name>
<feature type="chain" id="PRO_5045700725" description="Lipoprotein" evidence="2">
    <location>
        <begin position="33"/>
        <end position="454"/>
    </location>
</feature>
<keyword evidence="2" id="KW-0732">Signal</keyword>
<keyword evidence="4" id="KW-1185">Reference proteome</keyword>
<dbReference type="RefSeq" id="WP_027123187.1">
    <property type="nucleotide sequence ID" value="NZ_CP103423.1"/>
</dbReference>
<accession>A0ABY5TWV9</accession>
<sequence>MKLKKLKLKLLGTISSLTLFSLISCQSGEVIAADQENSTEKEVKNTEKESNIVEASYDANFDYSNALVFKDENSQTKFYDLINSRGFTGIQFYETNNFFGLLGIGRDNNDIFITKEGLDSKLIRQITIPSDTRDIKRYRDAEWKEETRTLVFKYKIKGDPTDKDYTQEIIFTKENKKAEIDETLYENILVPASSEWKTLFKNKVDSKGDFYGLQFYPKQNFIGIISGNSKDDNKIFVAKEGTDFKNISRVSEIDKSDKFDSSNKFPTKTLDTIYDSVTGNLTFKYKIKNSVSNKVFSQTINVKLETSSAASESESASGSNDSVSSVSSGESNNMDNSTSMSDDDQNLFENAFKPASDNWKELFHAKLAKLKNGFRGMQYYKRAKFIGLLGGNSKDDNKILVLKDGLNFTQIQTVNNHETNFSDATYSEETKILTIKYKSKSNTERIYTQTFDLN</sequence>
<dbReference type="EMBL" id="CP103423">
    <property type="protein sequence ID" value="UWD34471.1"/>
    <property type="molecule type" value="Genomic_DNA"/>
</dbReference>
<proteinExistence type="predicted"/>
<feature type="region of interest" description="Disordered" evidence="1">
    <location>
        <begin position="307"/>
        <end position="345"/>
    </location>
</feature>
<dbReference type="Proteomes" id="UP001058364">
    <property type="component" value="Chromosome"/>
</dbReference>
<evidence type="ECO:0000313" key="4">
    <source>
        <dbReference type="Proteomes" id="UP001058364"/>
    </source>
</evidence>
<dbReference type="PROSITE" id="PS51257">
    <property type="entry name" value="PROKAR_LIPOPROTEIN"/>
    <property type="match status" value="1"/>
</dbReference>
<reference evidence="3" key="1">
    <citation type="submission" date="2022-08" db="EMBL/GenBank/DDBJ databases">
        <title>Complete genome sequence of Mycoplasma molare type strain H 542.</title>
        <authorList>
            <person name="Spergser J."/>
        </authorList>
    </citation>
    <scope>NUCLEOTIDE SEQUENCE</scope>
    <source>
        <strain evidence="3">H 542</strain>
    </source>
</reference>